<name>A0ABT4E6Z2_PAEAL</name>
<dbReference type="RefSeq" id="WP_028533809.1">
    <property type="nucleotide sequence ID" value="NZ_JAMDLY010000005.1"/>
</dbReference>
<keyword evidence="2" id="KW-1185">Reference proteome</keyword>
<accession>A0ABT4E6Z2</accession>
<comment type="caution">
    <text evidence="1">The sequence shown here is derived from an EMBL/GenBank/DDBJ whole genome shotgun (WGS) entry which is preliminary data.</text>
</comment>
<evidence type="ECO:0000313" key="1">
    <source>
        <dbReference type="EMBL" id="MCY9528141.1"/>
    </source>
</evidence>
<reference evidence="1 2" key="1">
    <citation type="submission" date="2022-05" db="EMBL/GenBank/DDBJ databases">
        <title>Genome Sequencing of Bee-Associated Microbes.</title>
        <authorList>
            <person name="Dunlap C."/>
        </authorList>
    </citation>
    <scope>NUCLEOTIDE SEQUENCE [LARGE SCALE GENOMIC DNA]</scope>
    <source>
        <strain evidence="1 2">NRRL NRS-750</strain>
    </source>
</reference>
<organism evidence="1 2">
    <name type="scientific">Paenibacillus alvei</name>
    <name type="common">Bacillus alvei</name>
    <dbReference type="NCBI Taxonomy" id="44250"/>
    <lineage>
        <taxon>Bacteria</taxon>
        <taxon>Bacillati</taxon>
        <taxon>Bacillota</taxon>
        <taxon>Bacilli</taxon>
        <taxon>Bacillales</taxon>
        <taxon>Paenibacillaceae</taxon>
        <taxon>Paenibacillus</taxon>
    </lineage>
</organism>
<dbReference type="EMBL" id="JAMDLY010000005">
    <property type="protein sequence ID" value="MCY9528141.1"/>
    <property type="molecule type" value="Genomic_DNA"/>
</dbReference>
<sequence>MKLYYLATYGQGGENLSLTGGISQTNDLMGEMSSWTANGGASYGVFYLGEASIKSDSKYMEFSSGGGIGAAAEIYLLPISGEKEYSITWELSFNLGKKLLFYHHMWVHLMLKSG</sequence>
<dbReference type="Proteomes" id="UP001527090">
    <property type="component" value="Unassembled WGS sequence"/>
</dbReference>
<proteinExistence type="predicted"/>
<protein>
    <submittedName>
        <fullName evidence="1">Uncharacterized protein</fullName>
    </submittedName>
</protein>
<gene>
    <name evidence="1" type="ORF">M5X04_02160</name>
</gene>
<evidence type="ECO:0000313" key="2">
    <source>
        <dbReference type="Proteomes" id="UP001527090"/>
    </source>
</evidence>